<evidence type="ECO:0000313" key="3">
    <source>
        <dbReference type="Proteomes" id="UP001230504"/>
    </source>
</evidence>
<comment type="caution">
    <text evidence="2">The sequence shown here is derived from an EMBL/GenBank/DDBJ whole genome shotgun (WGS) entry which is preliminary data.</text>
</comment>
<dbReference type="Proteomes" id="UP001230504">
    <property type="component" value="Unassembled WGS sequence"/>
</dbReference>
<evidence type="ECO:0000256" key="1">
    <source>
        <dbReference type="SAM" id="MobiDB-lite"/>
    </source>
</evidence>
<dbReference type="AlphaFoldDB" id="A0AAD8PXI4"/>
<feature type="region of interest" description="Disordered" evidence="1">
    <location>
        <begin position="142"/>
        <end position="161"/>
    </location>
</feature>
<proteinExistence type="predicted"/>
<sequence length="161" mass="18195">MAQRILVRCQSDLIPGPPTQRNETIANIICLHHWERDFDKTQDVLNSLGQYASNNVKCYFLLDNGTAGSKEPEIFVYRWDGKGLQPRPVNTGIVDYLSHIPFGEHLGQQAGLSDQEYIATYGQTAFAKVASSRDEQRQRWRNALQPRGKSFHTNHPEAGPS</sequence>
<accession>A0AAD8PXI4</accession>
<evidence type="ECO:0000313" key="2">
    <source>
        <dbReference type="EMBL" id="KAK1589933.1"/>
    </source>
</evidence>
<dbReference type="RefSeq" id="XP_060413466.1">
    <property type="nucleotide sequence ID" value="XM_060551686.1"/>
</dbReference>
<protein>
    <submittedName>
        <fullName evidence="2">Uncharacterized protein</fullName>
    </submittedName>
</protein>
<reference evidence="2" key="1">
    <citation type="submission" date="2021-06" db="EMBL/GenBank/DDBJ databases">
        <title>Comparative genomics, transcriptomics and evolutionary studies reveal genomic signatures of adaptation to plant cell wall in hemibiotrophic fungi.</title>
        <authorList>
            <consortium name="DOE Joint Genome Institute"/>
            <person name="Baroncelli R."/>
            <person name="Diaz J.F."/>
            <person name="Benocci T."/>
            <person name="Peng M."/>
            <person name="Battaglia E."/>
            <person name="Haridas S."/>
            <person name="Andreopoulos W."/>
            <person name="Labutti K."/>
            <person name="Pangilinan J."/>
            <person name="Floch G.L."/>
            <person name="Makela M.R."/>
            <person name="Henrissat B."/>
            <person name="Grigoriev I.V."/>
            <person name="Crouch J.A."/>
            <person name="De Vries R.P."/>
            <person name="Sukno S.A."/>
            <person name="Thon M.R."/>
        </authorList>
    </citation>
    <scope>NUCLEOTIDE SEQUENCE</scope>
    <source>
        <strain evidence="2">CBS 125086</strain>
    </source>
</reference>
<name>A0AAD8PXI4_9PEZI</name>
<keyword evidence="3" id="KW-1185">Reference proteome</keyword>
<organism evidence="2 3">
    <name type="scientific">Colletotrichum navitas</name>
    <dbReference type="NCBI Taxonomy" id="681940"/>
    <lineage>
        <taxon>Eukaryota</taxon>
        <taxon>Fungi</taxon>
        <taxon>Dikarya</taxon>
        <taxon>Ascomycota</taxon>
        <taxon>Pezizomycotina</taxon>
        <taxon>Sordariomycetes</taxon>
        <taxon>Hypocreomycetidae</taxon>
        <taxon>Glomerellales</taxon>
        <taxon>Glomerellaceae</taxon>
        <taxon>Colletotrichum</taxon>
        <taxon>Colletotrichum graminicola species complex</taxon>
    </lineage>
</organism>
<gene>
    <name evidence="2" type="ORF">LY79DRAFT_232025</name>
</gene>
<dbReference type="GeneID" id="85435926"/>
<dbReference type="EMBL" id="JAHLJV010000035">
    <property type="protein sequence ID" value="KAK1589933.1"/>
    <property type="molecule type" value="Genomic_DNA"/>
</dbReference>